<evidence type="ECO:0000313" key="4">
    <source>
        <dbReference type="EMBL" id="CAF3934189.1"/>
    </source>
</evidence>
<reference evidence="2" key="1">
    <citation type="submission" date="2021-02" db="EMBL/GenBank/DDBJ databases">
        <authorList>
            <person name="Nowell W R."/>
        </authorList>
    </citation>
    <scope>NUCLEOTIDE SEQUENCE</scope>
</reference>
<evidence type="ECO:0000313" key="2">
    <source>
        <dbReference type="EMBL" id="CAF0909866.1"/>
    </source>
</evidence>
<dbReference type="Proteomes" id="UP000663889">
    <property type="component" value="Unassembled WGS sequence"/>
</dbReference>
<dbReference type="EMBL" id="CAJOBE010004490">
    <property type="protein sequence ID" value="CAF3934189.1"/>
    <property type="molecule type" value="Genomic_DNA"/>
</dbReference>
<dbReference type="Proteomes" id="UP000663874">
    <property type="component" value="Unassembled WGS sequence"/>
</dbReference>
<dbReference type="Proteomes" id="UP000663870">
    <property type="component" value="Unassembled WGS sequence"/>
</dbReference>
<dbReference type="Gene3D" id="1.20.5.1180">
    <property type="entry name" value="Geminin coiled-coil domain"/>
    <property type="match status" value="1"/>
</dbReference>
<gene>
    <name evidence="4" type="ORF">FNK824_LOCUS22307</name>
    <name evidence="3" type="ORF">JXQ802_LOCUS16821</name>
    <name evidence="2" type="ORF">SEV965_LOCUS6085</name>
</gene>
<accession>A0A814A742</accession>
<name>A0A814A742_9BILA</name>
<comment type="caution">
    <text evidence="2">The sequence shown here is derived from an EMBL/GenBank/DDBJ whole genome shotgun (WGS) entry which is preliminary data.</text>
</comment>
<dbReference type="Pfam" id="PF07412">
    <property type="entry name" value="Geminin"/>
    <property type="match status" value="1"/>
</dbReference>
<keyword evidence="5" id="KW-1185">Reference proteome</keyword>
<dbReference type="SUPFAM" id="SSF111469">
    <property type="entry name" value="Geminin coiled-coil domain"/>
    <property type="match status" value="1"/>
</dbReference>
<sequence length="149" mass="17062">MTQNSPSKFILLHPTENHRTTCQKTKNTTQNMSTNTDDIQFNHDISTNTPNYAEQMATALDNGNTAEEIVQMLMQNEASESYWKLISERRKQAIEETVIENEQLHNVIDDLSKENEQLRALSGHCDYLQNVLNSFTNEHDSLLDDSSTN</sequence>
<feature type="coiled-coil region" evidence="1">
    <location>
        <begin position="94"/>
        <end position="121"/>
    </location>
</feature>
<evidence type="ECO:0000313" key="3">
    <source>
        <dbReference type="EMBL" id="CAF1054195.1"/>
    </source>
</evidence>
<proteinExistence type="predicted"/>
<dbReference type="AlphaFoldDB" id="A0A814A742"/>
<evidence type="ECO:0000313" key="6">
    <source>
        <dbReference type="Proteomes" id="UP000663889"/>
    </source>
</evidence>
<dbReference type="EMBL" id="CAJNOL010000415">
    <property type="protein sequence ID" value="CAF1054195.1"/>
    <property type="molecule type" value="Genomic_DNA"/>
</dbReference>
<protein>
    <recommendedName>
        <fullName evidence="7">Geminin</fullName>
    </recommendedName>
</protein>
<dbReference type="GO" id="GO:0006275">
    <property type="term" value="P:regulation of DNA replication"/>
    <property type="evidence" value="ECO:0007669"/>
    <property type="project" value="InterPro"/>
</dbReference>
<evidence type="ECO:0000256" key="1">
    <source>
        <dbReference type="SAM" id="Coils"/>
    </source>
</evidence>
<evidence type="ECO:0000313" key="5">
    <source>
        <dbReference type="Proteomes" id="UP000663870"/>
    </source>
</evidence>
<organism evidence="2 6">
    <name type="scientific">Rotaria sordida</name>
    <dbReference type="NCBI Taxonomy" id="392033"/>
    <lineage>
        <taxon>Eukaryota</taxon>
        <taxon>Metazoa</taxon>
        <taxon>Spiralia</taxon>
        <taxon>Gnathifera</taxon>
        <taxon>Rotifera</taxon>
        <taxon>Eurotatoria</taxon>
        <taxon>Bdelloidea</taxon>
        <taxon>Philodinida</taxon>
        <taxon>Philodinidae</taxon>
        <taxon>Rotaria</taxon>
    </lineage>
</organism>
<keyword evidence="1" id="KW-0175">Coiled coil</keyword>
<dbReference type="InterPro" id="IPR022786">
    <property type="entry name" value="Geminin/Multicilin"/>
</dbReference>
<dbReference type="EMBL" id="CAJNOU010000194">
    <property type="protein sequence ID" value="CAF0909866.1"/>
    <property type="molecule type" value="Genomic_DNA"/>
</dbReference>
<evidence type="ECO:0008006" key="7">
    <source>
        <dbReference type="Google" id="ProtNLM"/>
    </source>
</evidence>